<dbReference type="FunFam" id="3.30.200.20:FF:000042">
    <property type="entry name" value="Aurora kinase A"/>
    <property type="match status" value="1"/>
</dbReference>
<keyword evidence="6 7" id="KW-0067">ATP-binding</keyword>
<dbReference type="CDD" id="cd05123">
    <property type="entry name" value="STKc_AGC"/>
    <property type="match status" value="1"/>
</dbReference>
<feature type="domain" description="Protein kinase" evidence="10">
    <location>
        <begin position="121"/>
        <end position="397"/>
    </location>
</feature>
<dbReference type="FunFam" id="1.10.510.10:FF:000008">
    <property type="entry name" value="Non-specific serine/threonine protein kinase"/>
    <property type="match status" value="1"/>
</dbReference>
<evidence type="ECO:0000313" key="13">
    <source>
        <dbReference type="Proteomes" id="UP001230188"/>
    </source>
</evidence>
<dbReference type="Gene3D" id="1.10.510.10">
    <property type="entry name" value="Transferase(Phosphotransferase) domain 1"/>
    <property type="match status" value="1"/>
</dbReference>
<evidence type="ECO:0000259" key="10">
    <source>
        <dbReference type="PROSITE" id="PS50011"/>
    </source>
</evidence>
<feature type="domain" description="AGC-kinase C-terminal" evidence="11">
    <location>
        <begin position="398"/>
        <end position="468"/>
    </location>
</feature>
<dbReference type="InterPro" id="IPR011009">
    <property type="entry name" value="Kinase-like_dom_sf"/>
</dbReference>
<dbReference type="Proteomes" id="UP001230188">
    <property type="component" value="Unassembled WGS sequence"/>
</dbReference>
<evidence type="ECO:0000256" key="5">
    <source>
        <dbReference type="ARBA" id="ARBA00022777"/>
    </source>
</evidence>
<dbReference type="AlphaFoldDB" id="A0AAD7UAM7"/>
<dbReference type="PROSITE" id="PS00108">
    <property type="entry name" value="PROTEIN_KINASE_ST"/>
    <property type="match status" value="1"/>
</dbReference>
<reference evidence="12" key="1">
    <citation type="submission" date="2023-01" db="EMBL/GenBank/DDBJ databases">
        <title>Metagenome sequencing of chrysophaentin producing Chrysophaeum taylorii.</title>
        <authorList>
            <person name="Davison J."/>
            <person name="Bewley C."/>
        </authorList>
    </citation>
    <scope>NUCLEOTIDE SEQUENCE</scope>
    <source>
        <strain evidence="12">NIES-1699</strain>
    </source>
</reference>
<dbReference type="InterPro" id="IPR008271">
    <property type="entry name" value="Ser/Thr_kinase_AS"/>
</dbReference>
<keyword evidence="13" id="KW-1185">Reference proteome</keyword>
<sequence>MSQGEKALNPIAAALGFPGLYWWQSDDAGAVDNANEDNFWTQLVIAAGIVDESYIRTESKKATEAEKQLVEEEQERQRLEAAAAAESNAAAQGVGGQEVSAREVVVPPVPKPPPRLGEADFSLHRPLGRGRFGEVLLATHRTSRSIVALKVLHKELLWNSKMRERARNEFKINVTLLRAGEHPFIVRLMFAFSTRRCLCLALDVAPCGELFQLTTNHEPGSFLGKTQGRRFPEKAARFYVSECLLALEFLHEAKVLYRDLKPENVLLAEDGHVKISDFGLSKPNVSKPLEGAKSMCGTPEYMAPEILQNNHDHGLAIDWWALGALCYELVDGHPPWHAKDRTQLFDKIVKTSLKMPKNVKPKLSVDCLDLLKTLLEKNAPKRLGVEGATQVKNHKFFAMVDFEALFERKIDPPFQPKPPAPTKLDTTVDLDWASIQPQQAPPRGMDITWEKFDQIFNGFEYRADLTAN</sequence>
<evidence type="ECO:0000256" key="6">
    <source>
        <dbReference type="ARBA" id="ARBA00022840"/>
    </source>
</evidence>
<dbReference type="SMART" id="SM00220">
    <property type="entry name" value="S_TKc"/>
    <property type="match status" value="1"/>
</dbReference>
<proteinExistence type="inferred from homology"/>
<evidence type="ECO:0000256" key="9">
    <source>
        <dbReference type="SAM" id="Coils"/>
    </source>
</evidence>
<dbReference type="PANTHER" id="PTHR24351">
    <property type="entry name" value="RIBOSOMAL PROTEIN S6 KINASE"/>
    <property type="match status" value="1"/>
</dbReference>
<evidence type="ECO:0000259" key="11">
    <source>
        <dbReference type="PROSITE" id="PS51285"/>
    </source>
</evidence>
<dbReference type="EMBL" id="JAQMWT010000526">
    <property type="protein sequence ID" value="KAJ8600229.1"/>
    <property type="molecule type" value="Genomic_DNA"/>
</dbReference>
<dbReference type="SUPFAM" id="SSF56112">
    <property type="entry name" value="Protein kinase-like (PK-like)"/>
    <property type="match status" value="1"/>
</dbReference>
<keyword evidence="4 7" id="KW-0547">Nucleotide-binding</keyword>
<dbReference type="PROSITE" id="PS51285">
    <property type="entry name" value="AGC_KINASE_CTER"/>
    <property type="match status" value="1"/>
</dbReference>
<evidence type="ECO:0000256" key="8">
    <source>
        <dbReference type="RuleBase" id="RU000304"/>
    </source>
</evidence>
<keyword evidence="1 8" id="KW-0723">Serine/threonine-protein kinase</keyword>
<keyword evidence="5" id="KW-0418">Kinase</keyword>
<gene>
    <name evidence="12" type="ORF">CTAYLR_001959</name>
</gene>
<dbReference type="GO" id="GO:0005524">
    <property type="term" value="F:ATP binding"/>
    <property type="evidence" value="ECO:0007669"/>
    <property type="project" value="UniProtKB-UniRule"/>
</dbReference>
<organism evidence="12 13">
    <name type="scientific">Chrysophaeum taylorii</name>
    <dbReference type="NCBI Taxonomy" id="2483200"/>
    <lineage>
        <taxon>Eukaryota</taxon>
        <taxon>Sar</taxon>
        <taxon>Stramenopiles</taxon>
        <taxon>Ochrophyta</taxon>
        <taxon>Pelagophyceae</taxon>
        <taxon>Pelagomonadales</taxon>
        <taxon>Pelagomonadaceae</taxon>
        <taxon>Chrysophaeum</taxon>
    </lineage>
</organism>
<evidence type="ECO:0000256" key="2">
    <source>
        <dbReference type="ARBA" id="ARBA00022553"/>
    </source>
</evidence>
<dbReference type="Gene3D" id="3.30.200.20">
    <property type="entry name" value="Phosphorylase Kinase, domain 1"/>
    <property type="match status" value="1"/>
</dbReference>
<name>A0AAD7UAM7_9STRA</name>
<dbReference type="InterPro" id="IPR045270">
    <property type="entry name" value="STKc_AGC"/>
</dbReference>
<keyword evidence="2" id="KW-0597">Phosphoprotein</keyword>
<keyword evidence="3" id="KW-0808">Transferase</keyword>
<evidence type="ECO:0000256" key="4">
    <source>
        <dbReference type="ARBA" id="ARBA00022741"/>
    </source>
</evidence>
<comment type="caution">
    <text evidence="12">The sequence shown here is derived from an EMBL/GenBank/DDBJ whole genome shotgun (WGS) entry which is preliminary data.</text>
</comment>
<evidence type="ECO:0000256" key="7">
    <source>
        <dbReference type="PROSITE-ProRule" id="PRU10141"/>
    </source>
</evidence>
<evidence type="ECO:0000313" key="12">
    <source>
        <dbReference type="EMBL" id="KAJ8600229.1"/>
    </source>
</evidence>
<accession>A0AAD7UAM7</accession>
<dbReference type="Pfam" id="PF00069">
    <property type="entry name" value="Pkinase"/>
    <property type="match status" value="1"/>
</dbReference>
<feature type="coiled-coil region" evidence="9">
    <location>
        <begin position="55"/>
        <end position="89"/>
    </location>
</feature>
<feature type="binding site" evidence="7">
    <location>
        <position position="150"/>
    </location>
    <ligand>
        <name>ATP</name>
        <dbReference type="ChEBI" id="CHEBI:30616"/>
    </ligand>
</feature>
<evidence type="ECO:0000256" key="3">
    <source>
        <dbReference type="ARBA" id="ARBA00022679"/>
    </source>
</evidence>
<dbReference type="InterPro" id="IPR000719">
    <property type="entry name" value="Prot_kinase_dom"/>
</dbReference>
<evidence type="ECO:0000256" key="1">
    <source>
        <dbReference type="ARBA" id="ARBA00022527"/>
    </source>
</evidence>
<dbReference type="InterPro" id="IPR000961">
    <property type="entry name" value="AGC-kinase_C"/>
</dbReference>
<protein>
    <submittedName>
        <fullName evidence="12">Uncharacterized protein</fullName>
    </submittedName>
</protein>
<dbReference type="PROSITE" id="PS50011">
    <property type="entry name" value="PROTEIN_KINASE_DOM"/>
    <property type="match status" value="1"/>
</dbReference>
<dbReference type="PROSITE" id="PS00107">
    <property type="entry name" value="PROTEIN_KINASE_ATP"/>
    <property type="match status" value="1"/>
</dbReference>
<dbReference type="InterPro" id="IPR017441">
    <property type="entry name" value="Protein_kinase_ATP_BS"/>
</dbReference>
<comment type="similarity">
    <text evidence="8">Belongs to the protein kinase superfamily.</text>
</comment>
<dbReference type="GO" id="GO:0004674">
    <property type="term" value="F:protein serine/threonine kinase activity"/>
    <property type="evidence" value="ECO:0007669"/>
    <property type="project" value="UniProtKB-KW"/>
</dbReference>
<keyword evidence="9" id="KW-0175">Coiled coil</keyword>